<name>A0A426DJ35_9FIRM</name>
<evidence type="ECO:0000259" key="1">
    <source>
        <dbReference type="Pfam" id="PF09820"/>
    </source>
</evidence>
<gene>
    <name evidence="3" type="ORF">EBB54_16905</name>
</gene>
<feature type="domain" description="AAA-ATPase-like" evidence="1">
    <location>
        <begin position="78"/>
        <end position="293"/>
    </location>
</feature>
<dbReference type="EMBL" id="RHJS01000002">
    <property type="protein sequence ID" value="RRK32849.1"/>
    <property type="molecule type" value="Genomic_DNA"/>
</dbReference>
<proteinExistence type="predicted"/>
<accession>A0A426DJ35</accession>
<dbReference type="Pfam" id="PF09820">
    <property type="entry name" value="AAA-ATPase_like"/>
    <property type="match status" value="1"/>
</dbReference>
<protein>
    <submittedName>
        <fullName evidence="3">Helix-turn-helix domain-containing protein</fullName>
    </submittedName>
</protein>
<dbReference type="PANTHER" id="PTHR34825">
    <property type="entry name" value="CONSERVED PROTEIN, WITH A WEAK D-GALACTARATE DEHYDRATASE/ALTRONATE HYDROLASE DOMAIN"/>
    <property type="match status" value="1"/>
</dbReference>
<organism evidence="3 4">
    <name type="scientific">Schaedlerella arabinosiphila</name>
    <dbReference type="NCBI Taxonomy" id="2044587"/>
    <lineage>
        <taxon>Bacteria</taxon>
        <taxon>Bacillati</taxon>
        <taxon>Bacillota</taxon>
        <taxon>Clostridia</taxon>
        <taxon>Lachnospirales</taxon>
        <taxon>Lachnospiraceae</taxon>
        <taxon>Schaedlerella</taxon>
    </lineage>
</organism>
<keyword evidence="4" id="KW-1185">Reference proteome</keyword>
<feature type="domain" description="Helix-turn-helix" evidence="2">
    <location>
        <begin position="8"/>
        <end position="52"/>
    </location>
</feature>
<comment type="caution">
    <text evidence="3">The sequence shown here is derived from an EMBL/GenBank/DDBJ whole genome shotgun (WGS) entry which is preliminary data.</text>
</comment>
<dbReference type="PANTHER" id="PTHR34825:SF1">
    <property type="entry name" value="AAA-ATPASE-LIKE DOMAIN-CONTAINING PROTEIN"/>
    <property type="match status" value="1"/>
</dbReference>
<sequence length="465" mass="53395">MTDFRCISTKEAAKILKLSTRRVVGLCNKQTFEGARKEGRDWKIPEESVFAYRGNINSGKGKEGMLSCAVGNTSYMDVVKNSYYVDKTLLIRDLIDDQVPVILFTRPRRFGKTLAIDMLKSFFEKTEEDTSVYFRDKKIWSCGEKYQKLQGTFPVISLTFKDAKFADWASTFEAIKNVIRDEYMRHDELFTSTCLNPVEKDYLLRMQSDRLNAVEYTRALLNLGRMLEKHHQSKAVVLIDEYDTPIQQGHTLNFYNEVITFMRNFMSGGLKDNPSLAFGVLTGILRVSKESLFSGLNNPIVNSVLDEKYSKYFGFTEGEVKEMAAYYGQQDKLEELCDWYDGYRFGNTEIFNPWSVANYFYNHCQAKPYWTNTSDNEIIREIMASLTPDIAENLFSLMQGQTVQASLNMDVIYPRITDGTDTIFSFLLIAGYLKPVSNAVETEFGTFMELALPNKEILSIMIQIS</sequence>
<reference evidence="3" key="1">
    <citation type="submission" date="2018-10" db="EMBL/GenBank/DDBJ databases">
        <title>Schaedlerella arabinophila gen. nov. sp. nov., isolated from the mouse intestinal tract and comparative analysis with the genome of the closely related altered Schaedler flora strain ASF502.</title>
        <authorList>
            <person name="Miyake S."/>
            <person name="Soh M."/>
            <person name="Seedorf H."/>
        </authorList>
    </citation>
    <scope>NUCLEOTIDE SEQUENCE [LARGE SCALE GENOMIC DNA]</scope>
    <source>
        <strain evidence="3">DSM 106076</strain>
    </source>
</reference>
<evidence type="ECO:0000313" key="3">
    <source>
        <dbReference type="EMBL" id="RRK32849.1"/>
    </source>
</evidence>
<dbReference type="Proteomes" id="UP000274920">
    <property type="component" value="Unassembled WGS sequence"/>
</dbReference>
<evidence type="ECO:0000259" key="2">
    <source>
        <dbReference type="Pfam" id="PF12728"/>
    </source>
</evidence>
<dbReference type="Pfam" id="PF12728">
    <property type="entry name" value="HTH_17"/>
    <property type="match status" value="1"/>
</dbReference>
<dbReference type="RefSeq" id="WP_125128262.1">
    <property type="nucleotide sequence ID" value="NZ_RHJS01000002.1"/>
</dbReference>
<dbReference type="AlphaFoldDB" id="A0A426DJ35"/>
<evidence type="ECO:0000313" key="4">
    <source>
        <dbReference type="Proteomes" id="UP000274920"/>
    </source>
</evidence>
<dbReference type="InterPro" id="IPR041657">
    <property type="entry name" value="HTH_17"/>
</dbReference>
<dbReference type="InterPro" id="IPR018631">
    <property type="entry name" value="AAA-ATPase-like_dom"/>
</dbReference>